<dbReference type="InterPro" id="IPR016924">
    <property type="entry name" value="UCP029543"/>
</dbReference>
<dbReference type="HOGENOM" id="CLU_146041_2_0_7"/>
<dbReference type="NCBIfam" id="NF033919">
    <property type="entry name" value="PA2779_fam"/>
    <property type="match status" value="1"/>
</dbReference>
<dbReference type="InParanoid" id="D6Z617"/>
<organism evidence="1 2">
    <name type="scientific">Desulfurivibrio alkaliphilus (strain DSM 19089 / UNIQEM U267 / AHT2)</name>
    <dbReference type="NCBI Taxonomy" id="589865"/>
    <lineage>
        <taxon>Bacteria</taxon>
        <taxon>Pseudomonadati</taxon>
        <taxon>Thermodesulfobacteriota</taxon>
        <taxon>Desulfobulbia</taxon>
        <taxon>Desulfobulbales</taxon>
        <taxon>Desulfobulbaceae</taxon>
        <taxon>Desulfurivibrio</taxon>
    </lineage>
</organism>
<dbReference type="Proteomes" id="UP000001508">
    <property type="component" value="Chromosome"/>
</dbReference>
<dbReference type="Pfam" id="PF20332">
    <property type="entry name" value="DUF6627"/>
    <property type="match status" value="1"/>
</dbReference>
<dbReference type="eggNOG" id="ENOG5032Z0E">
    <property type="taxonomic scope" value="Bacteria"/>
</dbReference>
<accession>D6Z617</accession>
<dbReference type="STRING" id="589865.DaAHT2_0188"/>
<name>D6Z617_DESAT</name>
<evidence type="ECO:0000313" key="2">
    <source>
        <dbReference type="Proteomes" id="UP000001508"/>
    </source>
</evidence>
<sequence>MRKIIQYTGKPLCLLLLLSFVLLDLSIHSAKAGMIGTEAVIEARAAEASRERVADFLERDDVRRALVKQGVDPVEASKRVEALTDAEVNRLARELEQLPAGAGINTIVGAAVFVFLVLLVTDILGFTEVFPFVKPVN</sequence>
<dbReference type="OrthoDB" id="7651521at2"/>
<protein>
    <recommendedName>
        <fullName evidence="3">PA2779 family protein</fullName>
    </recommendedName>
</protein>
<evidence type="ECO:0008006" key="3">
    <source>
        <dbReference type="Google" id="ProtNLM"/>
    </source>
</evidence>
<dbReference type="PIRSF" id="PIRSF029543">
    <property type="entry name" value="UCP029543"/>
    <property type="match status" value="1"/>
</dbReference>
<dbReference type="KEGG" id="dak:DaAHT2_0188"/>
<keyword evidence="2" id="KW-1185">Reference proteome</keyword>
<reference evidence="2" key="1">
    <citation type="submission" date="2010-02" db="EMBL/GenBank/DDBJ databases">
        <title>Complete sequence of Desulfurivibrio alkaliphilus AHT2.</title>
        <authorList>
            <consortium name="US DOE Joint Genome Institute"/>
            <person name="Pitluck S."/>
            <person name="Chertkov O."/>
            <person name="Detter J.C."/>
            <person name="Han C."/>
            <person name="Tapia R."/>
            <person name="Larimer F."/>
            <person name="Land M."/>
            <person name="Hauser L."/>
            <person name="Kyrpides N."/>
            <person name="Mikhailova N."/>
            <person name="Sorokin D.Y."/>
            <person name="Muyzer G."/>
            <person name="Woyke T."/>
        </authorList>
    </citation>
    <scope>NUCLEOTIDE SEQUENCE [LARGE SCALE GENOMIC DNA]</scope>
    <source>
        <strain evidence="2">DSM 19089 / UNIQEM U267 / AHT2</strain>
    </source>
</reference>
<evidence type="ECO:0000313" key="1">
    <source>
        <dbReference type="EMBL" id="ADH84899.1"/>
    </source>
</evidence>
<gene>
    <name evidence="1" type="ordered locus">DaAHT2_0188</name>
</gene>
<dbReference type="InterPro" id="IPR046735">
    <property type="entry name" value="PA2779-like"/>
</dbReference>
<dbReference type="RefSeq" id="WP_013162430.1">
    <property type="nucleotide sequence ID" value="NC_014216.1"/>
</dbReference>
<proteinExistence type="predicted"/>
<dbReference type="AlphaFoldDB" id="D6Z617"/>
<dbReference type="EMBL" id="CP001940">
    <property type="protein sequence ID" value="ADH84899.1"/>
    <property type="molecule type" value="Genomic_DNA"/>
</dbReference>